<comment type="caution">
    <text evidence="2">The sequence shown here is derived from an EMBL/GenBank/DDBJ whole genome shotgun (WGS) entry which is preliminary data.</text>
</comment>
<dbReference type="InterPro" id="IPR024344">
    <property type="entry name" value="MDMPI_metal-binding"/>
</dbReference>
<keyword evidence="2" id="KW-0413">Isomerase</keyword>
<dbReference type="PANTHER" id="PTHR40758:SF1">
    <property type="entry name" value="CONSERVED PROTEIN"/>
    <property type="match status" value="1"/>
</dbReference>
<keyword evidence="3" id="KW-1185">Reference proteome</keyword>
<gene>
    <name evidence="2" type="ORF">ACFS2C_24840</name>
</gene>
<dbReference type="Proteomes" id="UP001597478">
    <property type="component" value="Unassembled WGS sequence"/>
</dbReference>
<dbReference type="GO" id="GO:0016853">
    <property type="term" value="F:isomerase activity"/>
    <property type="evidence" value="ECO:0007669"/>
    <property type="project" value="UniProtKB-KW"/>
</dbReference>
<dbReference type="InterPro" id="IPR034660">
    <property type="entry name" value="DinB/YfiT-like"/>
</dbReference>
<feature type="domain" description="Mycothiol-dependent maleylpyruvate isomerase metal-binding" evidence="1">
    <location>
        <begin position="15"/>
        <end position="134"/>
    </location>
</feature>
<proteinExistence type="predicted"/>
<reference evidence="3" key="1">
    <citation type="journal article" date="2019" name="Int. J. Syst. Evol. Microbiol.">
        <title>The Global Catalogue of Microorganisms (GCM) 10K type strain sequencing project: providing services to taxonomists for standard genome sequencing and annotation.</title>
        <authorList>
            <consortium name="The Broad Institute Genomics Platform"/>
            <consortium name="The Broad Institute Genome Sequencing Center for Infectious Disease"/>
            <person name="Wu L."/>
            <person name="Ma J."/>
        </authorList>
    </citation>
    <scope>NUCLEOTIDE SEQUENCE [LARGE SCALE GENOMIC DNA]</scope>
    <source>
        <strain evidence="3">IBRC-M 10906</strain>
    </source>
</reference>
<name>A0ABW5WGA5_9PSEU</name>
<dbReference type="NCBIfam" id="TIGR03083">
    <property type="entry name" value="maleylpyruvate isomerase family mycothiol-dependent enzyme"/>
    <property type="match status" value="1"/>
</dbReference>
<evidence type="ECO:0000259" key="1">
    <source>
        <dbReference type="Pfam" id="PF11716"/>
    </source>
</evidence>
<organism evidence="2 3">
    <name type="scientific">Prauserella oleivorans</name>
    <dbReference type="NCBI Taxonomy" id="1478153"/>
    <lineage>
        <taxon>Bacteria</taxon>
        <taxon>Bacillati</taxon>
        <taxon>Actinomycetota</taxon>
        <taxon>Actinomycetes</taxon>
        <taxon>Pseudonocardiales</taxon>
        <taxon>Pseudonocardiaceae</taxon>
        <taxon>Prauserella</taxon>
    </lineage>
</organism>
<dbReference type="Pfam" id="PF11716">
    <property type="entry name" value="MDMPI_N"/>
    <property type="match status" value="1"/>
</dbReference>
<accession>A0ABW5WGA5</accession>
<protein>
    <submittedName>
        <fullName evidence="2">Maleylpyruvate isomerase family mycothiol-dependent enzyme</fullName>
    </submittedName>
</protein>
<evidence type="ECO:0000313" key="3">
    <source>
        <dbReference type="Proteomes" id="UP001597478"/>
    </source>
</evidence>
<dbReference type="SUPFAM" id="SSF109854">
    <property type="entry name" value="DinB/YfiT-like putative metalloenzymes"/>
    <property type="match status" value="1"/>
</dbReference>
<dbReference type="RefSeq" id="WP_377394053.1">
    <property type="nucleotide sequence ID" value="NZ_JBHSAN010000052.1"/>
</dbReference>
<dbReference type="InterPro" id="IPR017517">
    <property type="entry name" value="Maleyloyr_isom"/>
</dbReference>
<evidence type="ECO:0000313" key="2">
    <source>
        <dbReference type="EMBL" id="MFD2802620.1"/>
    </source>
</evidence>
<dbReference type="PANTHER" id="PTHR40758">
    <property type="entry name" value="CONSERVED PROTEIN"/>
    <property type="match status" value="1"/>
</dbReference>
<dbReference type="EMBL" id="JBHUOF010000048">
    <property type="protein sequence ID" value="MFD2802620.1"/>
    <property type="molecule type" value="Genomic_DNA"/>
</dbReference>
<sequence>MAGQALIDHGRLLDAFGQEVELLVEAARIVPADTPVPTCPGWVVGDVVRHVGSVYRAALGWLVEGRRPYEWQRDPAPGQTDESYVRQGFADLREVLEWHDPAERAASWWPADETYGFWCRRMAHDTTVHRVDVESAGGLEPTGIPDDVAIDGVDEALTLWFGHRLPMLGLSGTRAGSVAVHTGDHSWIARAGPAETVARRCSEDDVKGADVVVTQAPATVYLWLWGRQRLGAVDVDGDDDDAVGQLWALMRLATR</sequence>